<accession>A0ABZ1AT54</accession>
<evidence type="ECO:0008006" key="3">
    <source>
        <dbReference type="Google" id="ProtNLM"/>
    </source>
</evidence>
<dbReference type="RefSeq" id="WP_324273113.1">
    <property type="nucleotide sequence ID" value="NZ_CP141261.1"/>
</dbReference>
<dbReference type="Proteomes" id="UP001324287">
    <property type="component" value="Chromosome"/>
</dbReference>
<evidence type="ECO:0000313" key="1">
    <source>
        <dbReference type="EMBL" id="WRL61752.1"/>
    </source>
</evidence>
<keyword evidence="2" id="KW-1185">Reference proteome</keyword>
<sequence>MPKTATVDRVDRDSLLGFLRPRHQAVLVTRRRETGCSSHR</sequence>
<proteinExistence type="predicted"/>
<reference evidence="1 2" key="1">
    <citation type="submission" date="2023-12" db="EMBL/GenBank/DDBJ databases">
        <title>Blastococcus brunescens sp. nov., an actonobacterium isolated from sandstone collected in sahara desert.</title>
        <authorList>
            <person name="Gtari M."/>
            <person name="Ghodhbane F."/>
        </authorList>
    </citation>
    <scope>NUCLEOTIDE SEQUENCE [LARGE SCALE GENOMIC DNA]</scope>
    <source>
        <strain evidence="1 2">BMG 8361</strain>
    </source>
</reference>
<dbReference type="EMBL" id="CP141261">
    <property type="protein sequence ID" value="WRL61752.1"/>
    <property type="molecule type" value="Genomic_DNA"/>
</dbReference>
<evidence type="ECO:0000313" key="2">
    <source>
        <dbReference type="Proteomes" id="UP001324287"/>
    </source>
</evidence>
<gene>
    <name evidence="1" type="ORF">U6N30_16610</name>
</gene>
<protein>
    <recommendedName>
        <fullName evidence="3">Pyridoxamine 5'-phosphate oxidase putative domain-containing protein</fullName>
    </recommendedName>
</protein>
<organism evidence="1 2">
    <name type="scientific">Blastococcus brunescens</name>
    <dbReference type="NCBI Taxonomy" id="1564165"/>
    <lineage>
        <taxon>Bacteria</taxon>
        <taxon>Bacillati</taxon>
        <taxon>Actinomycetota</taxon>
        <taxon>Actinomycetes</taxon>
        <taxon>Geodermatophilales</taxon>
        <taxon>Geodermatophilaceae</taxon>
        <taxon>Blastococcus</taxon>
    </lineage>
</organism>
<name>A0ABZ1AT54_9ACTN</name>